<name>A0ABR9B734_9BACL</name>
<dbReference type="Gene3D" id="2.120.10.30">
    <property type="entry name" value="TolB, C-terminal domain"/>
    <property type="match status" value="1"/>
</dbReference>
<comment type="caution">
    <text evidence="1">The sequence shown here is derived from an EMBL/GenBank/DDBJ whole genome shotgun (WGS) entry which is preliminary data.</text>
</comment>
<proteinExistence type="predicted"/>
<evidence type="ECO:0000313" key="1">
    <source>
        <dbReference type="EMBL" id="MBD8501217.1"/>
    </source>
</evidence>
<sequence>MEPTTRKDAPFISVQQIERLDRTYCSDWLSNNKLTCFERGKASADEYWHERDLVTNEKKSLGIPPYLTVQVSPIRQHAVAYPYYGGEIRLINLEQGRSITLPQQSRGNRGTWTDNGLYVTTTVRENGNHIAIIDAATGSVTDIPLPQQVQQVQKVQAKGEWIYVLDQSSQLLTFKTSAPTEIFQTLANVADFSLSPSGQELAYVINDSNTSQQKLYITSPDLVARNESPPIARMKVIGQLSWSPTGDRLAFMSLDLNQGVSGMYLISANTGSTTQLTNQANMKAPVVWSPNGQQLLVSESNEYDYYNRDSITTIYRLK</sequence>
<keyword evidence="2" id="KW-1185">Reference proteome</keyword>
<dbReference type="PANTHER" id="PTHR36842">
    <property type="entry name" value="PROTEIN TOLB HOMOLOG"/>
    <property type="match status" value="1"/>
</dbReference>
<evidence type="ECO:0008006" key="3">
    <source>
        <dbReference type="Google" id="ProtNLM"/>
    </source>
</evidence>
<organism evidence="1 2">
    <name type="scientific">Paenibacillus arenosi</name>
    <dbReference type="NCBI Taxonomy" id="2774142"/>
    <lineage>
        <taxon>Bacteria</taxon>
        <taxon>Bacillati</taxon>
        <taxon>Bacillota</taxon>
        <taxon>Bacilli</taxon>
        <taxon>Bacillales</taxon>
        <taxon>Paenibacillaceae</taxon>
        <taxon>Paenibacillus</taxon>
    </lineage>
</organism>
<dbReference type="Proteomes" id="UP000634529">
    <property type="component" value="Unassembled WGS sequence"/>
</dbReference>
<dbReference type="PANTHER" id="PTHR36842:SF1">
    <property type="entry name" value="PROTEIN TOLB"/>
    <property type="match status" value="1"/>
</dbReference>
<dbReference type="RefSeq" id="WP_192027419.1">
    <property type="nucleotide sequence ID" value="NZ_JACYTN010000044.1"/>
</dbReference>
<reference evidence="1 2" key="1">
    <citation type="submission" date="2020-09" db="EMBL/GenBank/DDBJ databases">
        <title>Paenibacillus sp. CAU 1523 isolated from sand of Haeundae Beach.</title>
        <authorList>
            <person name="Kim W."/>
        </authorList>
    </citation>
    <scope>NUCLEOTIDE SEQUENCE [LARGE SCALE GENOMIC DNA]</scope>
    <source>
        <strain evidence="1 2">CAU 1523</strain>
    </source>
</reference>
<accession>A0ABR9B734</accession>
<dbReference type="EMBL" id="JACYTN010000044">
    <property type="protein sequence ID" value="MBD8501217.1"/>
    <property type="molecule type" value="Genomic_DNA"/>
</dbReference>
<evidence type="ECO:0000313" key="2">
    <source>
        <dbReference type="Proteomes" id="UP000634529"/>
    </source>
</evidence>
<dbReference type="SUPFAM" id="SSF82171">
    <property type="entry name" value="DPP6 N-terminal domain-like"/>
    <property type="match status" value="1"/>
</dbReference>
<gene>
    <name evidence="1" type="ORF">IFO66_23365</name>
</gene>
<dbReference type="InterPro" id="IPR011042">
    <property type="entry name" value="6-blade_b-propeller_TolB-like"/>
</dbReference>
<protein>
    <recommendedName>
        <fullName evidence="3">Dipeptidylpeptidase IV N-terminal domain-containing protein</fullName>
    </recommendedName>
</protein>